<reference evidence="1 2" key="1">
    <citation type="submission" date="2019-12" db="EMBL/GenBank/DDBJ databases">
        <title>Rhizobium genotypes associated with high levels of biological nitrogen fixation by grain legumes in a temperate-maritime cropping system.</title>
        <authorList>
            <person name="Maluk M."/>
            <person name="Francesc Ferrando Molina F."/>
            <person name="Lopez Del Egido L."/>
            <person name="Lafos M."/>
            <person name="Langarica-Fuentes A."/>
            <person name="Gebre Yohannes G."/>
            <person name="Young M.W."/>
            <person name="Martin P."/>
            <person name="Gantlett R."/>
            <person name="Kenicer G."/>
            <person name="Hawes C."/>
            <person name="Begg G.S."/>
            <person name="Quilliam R.S."/>
            <person name="Squire G.R."/>
            <person name="Poole P.S."/>
            <person name="Young P.W."/>
            <person name="Iannetta P.M."/>
            <person name="James E.K."/>
        </authorList>
    </citation>
    <scope>NUCLEOTIDE SEQUENCE [LARGE SCALE GENOMIC DNA]</scope>
    <source>
        <strain evidence="1 2">JHI1096</strain>
    </source>
</reference>
<gene>
    <name evidence="1" type="ORF">GR204_24285</name>
</gene>
<dbReference type="EMBL" id="WUEZ01000031">
    <property type="protein sequence ID" value="NEI37067.1"/>
    <property type="molecule type" value="Genomic_DNA"/>
</dbReference>
<protein>
    <submittedName>
        <fullName evidence="1">Uncharacterized protein</fullName>
    </submittedName>
</protein>
<proteinExistence type="predicted"/>
<evidence type="ECO:0000313" key="2">
    <source>
        <dbReference type="Proteomes" id="UP000471560"/>
    </source>
</evidence>
<dbReference type="AlphaFoldDB" id="A0A6P0BAW3"/>
<evidence type="ECO:0000313" key="1">
    <source>
        <dbReference type="EMBL" id="NEI37067.1"/>
    </source>
</evidence>
<dbReference type="Proteomes" id="UP000471560">
    <property type="component" value="Unassembled WGS sequence"/>
</dbReference>
<organism evidence="1 2">
    <name type="scientific">Rhizobium leguminosarum</name>
    <dbReference type="NCBI Taxonomy" id="384"/>
    <lineage>
        <taxon>Bacteria</taxon>
        <taxon>Pseudomonadati</taxon>
        <taxon>Pseudomonadota</taxon>
        <taxon>Alphaproteobacteria</taxon>
        <taxon>Hyphomicrobiales</taxon>
        <taxon>Rhizobiaceae</taxon>
        <taxon>Rhizobium/Agrobacterium group</taxon>
        <taxon>Rhizobium</taxon>
    </lineage>
</organism>
<accession>A0A6P0BAW3</accession>
<name>A0A6P0BAW3_RHILE</name>
<comment type="caution">
    <text evidence="1">The sequence shown here is derived from an EMBL/GenBank/DDBJ whole genome shotgun (WGS) entry which is preliminary data.</text>
</comment>
<sequence>MMNILPHEDNGKFDLLIDTGRGSWIQMSKTSLQQLSERFDAAYPKYTECTREQLVERWQAAEVMQRTHAALVASNPVQAREAA</sequence>